<protein>
    <submittedName>
        <fullName evidence="2">DUF2169 domain-containing protein</fullName>
    </submittedName>
</protein>
<evidence type="ECO:0000259" key="1">
    <source>
        <dbReference type="Pfam" id="PF09937"/>
    </source>
</evidence>
<proteinExistence type="predicted"/>
<sequence length="340" mass="37933">MPALENLTPFAATDFLTQTKEGEDGLILIVAGSFTLPAPGRASVAPLALSGIQSAPPRTDAYWGPPETSSLRHEAPSSYARRATDVLLDGRAWAPRGRKVTGTQVRLRVGPVEKRAQVWGTRVWYRGLVGLSASDPLPFESLPLRYEYSFGGTRASGYEPRNPVGRGFYTSAKEALEQPLPSIEMPEAPVRGWSDRPPPCGFGPVARHWQPRVGWAGTYDSSWVEKRAPLWPADFDERFFQVAPETMRASSHLRGGEPVVLEGVSPDGPLAFHLPEYRLLARCMFAGQREKRRMTLDEVRLEPEERRVVLTWRATFPAHRRLATHEVSTVRLLEPWEDVS</sequence>
<gene>
    <name evidence="2" type="ORF">FJV41_48360</name>
</gene>
<dbReference type="RefSeq" id="WP_141649380.1">
    <property type="nucleotide sequence ID" value="NZ_VIFM01000466.1"/>
</dbReference>
<evidence type="ECO:0000313" key="2">
    <source>
        <dbReference type="EMBL" id="TQF08730.1"/>
    </source>
</evidence>
<keyword evidence="3" id="KW-1185">Reference proteome</keyword>
<dbReference type="AlphaFoldDB" id="A0A540WI90"/>
<name>A0A540WI90_9BACT</name>
<dbReference type="Pfam" id="PF09937">
    <property type="entry name" value="DUF2169"/>
    <property type="match status" value="1"/>
</dbReference>
<reference evidence="2 3" key="1">
    <citation type="submission" date="2019-06" db="EMBL/GenBank/DDBJ databases">
        <authorList>
            <person name="Livingstone P."/>
            <person name="Whitworth D."/>
        </authorList>
    </citation>
    <scope>NUCLEOTIDE SEQUENCE [LARGE SCALE GENOMIC DNA]</scope>
    <source>
        <strain evidence="2 3">AM401</strain>
    </source>
</reference>
<organism evidence="2 3">
    <name type="scientific">Myxococcus llanfairpwllgwyngyllgogerychwyrndrobwllllantysiliogogogochensis</name>
    <dbReference type="NCBI Taxonomy" id="2590453"/>
    <lineage>
        <taxon>Bacteria</taxon>
        <taxon>Pseudomonadati</taxon>
        <taxon>Myxococcota</taxon>
        <taxon>Myxococcia</taxon>
        <taxon>Myxococcales</taxon>
        <taxon>Cystobacterineae</taxon>
        <taxon>Myxococcaceae</taxon>
        <taxon>Myxococcus</taxon>
    </lineage>
</organism>
<dbReference type="OrthoDB" id="233093at2"/>
<feature type="domain" description="DUF2169" evidence="1">
    <location>
        <begin position="22"/>
        <end position="313"/>
    </location>
</feature>
<dbReference type="EMBL" id="VIFM01000466">
    <property type="protein sequence ID" value="TQF08730.1"/>
    <property type="molecule type" value="Genomic_DNA"/>
</dbReference>
<accession>A0A540WI90</accession>
<dbReference type="Proteomes" id="UP000315369">
    <property type="component" value="Unassembled WGS sequence"/>
</dbReference>
<dbReference type="InterPro" id="IPR018683">
    <property type="entry name" value="DUF2169"/>
</dbReference>
<evidence type="ECO:0000313" key="3">
    <source>
        <dbReference type="Proteomes" id="UP000315369"/>
    </source>
</evidence>
<comment type="caution">
    <text evidence="2">The sequence shown here is derived from an EMBL/GenBank/DDBJ whole genome shotgun (WGS) entry which is preliminary data.</text>
</comment>